<evidence type="ECO:0000256" key="4">
    <source>
        <dbReference type="ARBA" id="ARBA00023239"/>
    </source>
</evidence>
<keyword evidence="4" id="KW-0456">Lyase</keyword>
<evidence type="ECO:0000256" key="2">
    <source>
        <dbReference type="ARBA" id="ARBA00006906"/>
    </source>
</evidence>
<dbReference type="PANTHER" id="PTHR30246">
    <property type="entry name" value="2-KETO-3-DEOXY-6-PHOSPHOGLUCONATE ALDOLASE"/>
    <property type="match status" value="1"/>
</dbReference>
<accession>A0A0B0IH12</accession>
<evidence type="ECO:0000256" key="5">
    <source>
        <dbReference type="ARBA" id="ARBA00023277"/>
    </source>
</evidence>
<organism evidence="6 7">
    <name type="scientific">Halalkalibacter okhensis</name>
    <dbReference type="NCBI Taxonomy" id="333138"/>
    <lineage>
        <taxon>Bacteria</taxon>
        <taxon>Bacillati</taxon>
        <taxon>Bacillota</taxon>
        <taxon>Bacilli</taxon>
        <taxon>Bacillales</taxon>
        <taxon>Bacillaceae</taxon>
        <taxon>Halalkalibacter</taxon>
    </lineage>
</organism>
<comment type="similarity">
    <text evidence="2">Belongs to the KHG/KDPG aldolase family.</text>
</comment>
<dbReference type="STRING" id="333138.LQ50_18080"/>
<comment type="subunit">
    <text evidence="3">Homotrimer.</text>
</comment>
<gene>
    <name evidence="6" type="ORF">LQ50_18080</name>
</gene>
<dbReference type="Pfam" id="PF01081">
    <property type="entry name" value="Aldolase"/>
    <property type="match status" value="1"/>
</dbReference>
<keyword evidence="5" id="KW-0119">Carbohydrate metabolism</keyword>
<dbReference type="InterPro" id="IPR013785">
    <property type="entry name" value="Aldolase_TIM"/>
</dbReference>
<keyword evidence="7" id="KW-1185">Reference proteome</keyword>
<evidence type="ECO:0000256" key="3">
    <source>
        <dbReference type="ARBA" id="ARBA00011233"/>
    </source>
</evidence>
<evidence type="ECO:0000313" key="6">
    <source>
        <dbReference type="EMBL" id="KHF38946.1"/>
    </source>
</evidence>
<dbReference type="GO" id="GO:0016829">
    <property type="term" value="F:lyase activity"/>
    <property type="evidence" value="ECO:0007669"/>
    <property type="project" value="UniProtKB-KW"/>
</dbReference>
<reference evidence="6 7" key="1">
    <citation type="submission" date="2014-09" db="EMBL/GenBank/DDBJ databases">
        <title>Genome sequencing and annotation of Bacillus Okhensis strain Kh10-101T.</title>
        <authorList>
            <person name="Prakash J.S."/>
        </authorList>
    </citation>
    <scope>NUCLEOTIDE SEQUENCE [LARGE SCALE GENOMIC DNA]</scope>
    <source>
        <strain evidence="7">Kh10-101T</strain>
    </source>
</reference>
<comment type="caution">
    <text evidence="6">The sequence shown here is derived from an EMBL/GenBank/DDBJ whole genome shotgun (WGS) entry which is preliminary data.</text>
</comment>
<dbReference type="Gene3D" id="3.20.20.70">
    <property type="entry name" value="Aldolase class I"/>
    <property type="match status" value="1"/>
</dbReference>
<comment type="pathway">
    <text evidence="1">Carbohydrate acid metabolism.</text>
</comment>
<dbReference type="eggNOG" id="COG0800">
    <property type="taxonomic scope" value="Bacteria"/>
</dbReference>
<dbReference type="AlphaFoldDB" id="A0A0B0IH12"/>
<dbReference type="OrthoDB" id="9802667at2"/>
<dbReference type="Proteomes" id="UP000030832">
    <property type="component" value="Unassembled WGS sequence"/>
</dbReference>
<dbReference type="NCBIfam" id="TIGR01182">
    <property type="entry name" value="eda"/>
    <property type="match status" value="1"/>
</dbReference>
<evidence type="ECO:0000256" key="1">
    <source>
        <dbReference type="ARBA" id="ARBA00004761"/>
    </source>
</evidence>
<dbReference type="EMBL" id="JRJU01000026">
    <property type="protein sequence ID" value="KHF38946.1"/>
    <property type="molecule type" value="Genomic_DNA"/>
</dbReference>
<dbReference type="InterPro" id="IPR000887">
    <property type="entry name" value="Aldlse_KDPG_KHG"/>
</dbReference>
<dbReference type="CDD" id="cd00452">
    <property type="entry name" value="KDPG_aldolase"/>
    <property type="match status" value="1"/>
</dbReference>
<sequence length="214" mass="22579">MDLLGRIKDSGVVAVIRGSQPENIVEISKALSRGGVKALEITVETPKVLSLIEQVSDELGDDVIVGAGTVLDPETARAAIMAGSKFIFSPTVNPETIKLTKRYGVVSIAGALTPTEILTAYENGADVIKVFPANVFGPKYLKDLKGPLPQIPLMPTGGIEISNIGEYIKAGAVAAGAGSSLINTRIPLTEAYLKEIEETASNFVKEVEKARSNM</sequence>
<proteinExistence type="inferred from homology"/>
<dbReference type="PANTHER" id="PTHR30246:SF1">
    <property type="entry name" value="2-DEHYDRO-3-DEOXY-6-PHOSPHOGALACTONATE ALDOLASE-RELATED"/>
    <property type="match status" value="1"/>
</dbReference>
<name>A0A0B0IH12_9BACI</name>
<dbReference type="RefSeq" id="WP_034631570.1">
    <property type="nucleotide sequence ID" value="NZ_JRJU01000026.1"/>
</dbReference>
<protein>
    <submittedName>
        <fullName evidence="6">2-dehydro-3-deoxyphosphogluconate aldolase</fullName>
    </submittedName>
</protein>
<evidence type="ECO:0000313" key="7">
    <source>
        <dbReference type="Proteomes" id="UP000030832"/>
    </source>
</evidence>
<dbReference type="SUPFAM" id="SSF51569">
    <property type="entry name" value="Aldolase"/>
    <property type="match status" value="1"/>
</dbReference>